<accession>A0ABR4DKS5</accession>
<sequence>MINVSITPRSPGRWYHFFRGQPLQWARTDSVGQVIQRGLAMPSTMGHIVAASGDFPDIFNVVDMKNIVGFKVMWTNNLADHLVVRGRFVYLFSQITALKRLGSSGTSRHLLPPASSKKS</sequence>
<proteinExistence type="predicted"/>
<protein>
    <submittedName>
        <fullName evidence="1">Uncharacterized protein</fullName>
    </submittedName>
</protein>
<reference evidence="1 2" key="1">
    <citation type="journal article" date="2024" name="Commun. Biol.">
        <title>Comparative genomic analysis of thermophilic fungi reveals convergent evolutionary adaptations and gene losses.</title>
        <authorList>
            <person name="Steindorff A.S."/>
            <person name="Aguilar-Pontes M.V."/>
            <person name="Robinson A.J."/>
            <person name="Andreopoulos B."/>
            <person name="LaButti K."/>
            <person name="Kuo A."/>
            <person name="Mondo S."/>
            <person name="Riley R."/>
            <person name="Otillar R."/>
            <person name="Haridas S."/>
            <person name="Lipzen A."/>
            <person name="Grimwood J."/>
            <person name="Schmutz J."/>
            <person name="Clum A."/>
            <person name="Reid I.D."/>
            <person name="Moisan M.C."/>
            <person name="Butler G."/>
            <person name="Nguyen T.T.M."/>
            <person name="Dewar K."/>
            <person name="Conant G."/>
            <person name="Drula E."/>
            <person name="Henrissat B."/>
            <person name="Hansel C."/>
            <person name="Singer S."/>
            <person name="Hutchinson M.I."/>
            <person name="de Vries R.P."/>
            <person name="Natvig D.O."/>
            <person name="Powell A.J."/>
            <person name="Tsang A."/>
            <person name="Grigoriev I.V."/>
        </authorList>
    </citation>
    <scope>NUCLEOTIDE SEQUENCE [LARGE SCALE GENOMIC DNA]</scope>
    <source>
        <strain evidence="1 2">ATCC 22073</strain>
    </source>
</reference>
<organism evidence="1 2">
    <name type="scientific">Remersonia thermophila</name>
    <dbReference type="NCBI Taxonomy" id="72144"/>
    <lineage>
        <taxon>Eukaryota</taxon>
        <taxon>Fungi</taxon>
        <taxon>Dikarya</taxon>
        <taxon>Ascomycota</taxon>
        <taxon>Pezizomycotina</taxon>
        <taxon>Sordariomycetes</taxon>
        <taxon>Sordariomycetidae</taxon>
        <taxon>Sordariales</taxon>
        <taxon>Sordariales incertae sedis</taxon>
        <taxon>Remersonia</taxon>
    </lineage>
</organism>
<dbReference type="RefSeq" id="XP_070869575.1">
    <property type="nucleotide sequence ID" value="XM_071008466.1"/>
</dbReference>
<evidence type="ECO:0000313" key="1">
    <source>
        <dbReference type="EMBL" id="KAL2270851.1"/>
    </source>
</evidence>
<gene>
    <name evidence="1" type="ORF">VTJ83DRAFT_222</name>
</gene>
<evidence type="ECO:0000313" key="2">
    <source>
        <dbReference type="Proteomes" id="UP001600064"/>
    </source>
</evidence>
<dbReference type="EMBL" id="JAZGUE010000001">
    <property type="protein sequence ID" value="KAL2270851.1"/>
    <property type="molecule type" value="Genomic_DNA"/>
</dbReference>
<dbReference type="Proteomes" id="UP001600064">
    <property type="component" value="Unassembled WGS sequence"/>
</dbReference>
<keyword evidence="2" id="KW-1185">Reference proteome</keyword>
<dbReference type="GeneID" id="98123110"/>
<comment type="caution">
    <text evidence="1">The sequence shown here is derived from an EMBL/GenBank/DDBJ whole genome shotgun (WGS) entry which is preliminary data.</text>
</comment>
<name>A0ABR4DKS5_9PEZI</name>